<evidence type="ECO:0000313" key="1">
    <source>
        <dbReference type="EMBL" id="CAK9142422.1"/>
    </source>
</evidence>
<organism evidence="1 2">
    <name type="scientific">Ilex paraguariensis</name>
    <name type="common">yerba mate</name>
    <dbReference type="NCBI Taxonomy" id="185542"/>
    <lineage>
        <taxon>Eukaryota</taxon>
        <taxon>Viridiplantae</taxon>
        <taxon>Streptophyta</taxon>
        <taxon>Embryophyta</taxon>
        <taxon>Tracheophyta</taxon>
        <taxon>Spermatophyta</taxon>
        <taxon>Magnoliopsida</taxon>
        <taxon>eudicotyledons</taxon>
        <taxon>Gunneridae</taxon>
        <taxon>Pentapetalae</taxon>
        <taxon>asterids</taxon>
        <taxon>campanulids</taxon>
        <taxon>Aquifoliales</taxon>
        <taxon>Aquifoliaceae</taxon>
        <taxon>Ilex</taxon>
    </lineage>
</organism>
<gene>
    <name evidence="1" type="ORF">ILEXP_LOCUS10106</name>
</gene>
<dbReference type="Proteomes" id="UP001642360">
    <property type="component" value="Unassembled WGS sequence"/>
</dbReference>
<reference evidence="1 2" key="1">
    <citation type="submission" date="2024-02" db="EMBL/GenBank/DDBJ databases">
        <authorList>
            <person name="Vignale AGUSTIN F."/>
            <person name="Sosa J E."/>
            <person name="Modenutti C."/>
        </authorList>
    </citation>
    <scope>NUCLEOTIDE SEQUENCE [LARGE SCALE GENOMIC DNA]</scope>
</reference>
<keyword evidence="2" id="KW-1185">Reference proteome</keyword>
<comment type="caution">
    <text evidence="1">The sequence shown here is derived from an EMBL/GenBank/DDBJ whole genome shotgun (WGS) entry which is preliminary data.</text>
</comment>
<protein>
    <submittedName>
        <fullName evidence="1">Uncharacterized protein</fullName>
    </submittedName>
</protein>
<sequence length="203" mass="22862">MLKASEAVFKLFIAKVAKFAIIEGGLHLEEMGFVMTVLGAGKTLVNLLAMGDMSMGAGVIFQRKLGAPLNAMEKLIKGSIRMGMEDYPVKESQEVEYYMIEYCWKLPHLTQNRGSFGSQFMRRYKVWPLQVSYPSKNANLSIKLWKTSADFNGKPLYSHYGSWRDFSPGSCTKTPPLSMQLLAVQFHVAWMTMSNVNTPLCHC</sequence>
<dbReference type="AlphaFoldDB" id="A0ABC8RK73"/>
<evidence type="ECO:0000313" key="2">
    <source>
        <dbReference type="Proteomes" id="UP001642360"/>
    </source>
</evidence>
<proteinExistence type="predicted"/>
<accession>A0ABC8RK73</accession>
<dbReference type="EMBL" id="CAUOFW020001225">
    <property type="protein sequence ID" value="CAK9142422.1"/>
    <property type="molecule type" value="Genomic_DNA"/>
</dbReference>
<name>A0ABC8RK73_9AQUA</name>